<gene>
    <name evidence="2" type="ORF">F2Q70_00043595</name>
</gene>
<evidence type="ECO:0000256" key="1">
    <source>
        <dbReference type="SAM" id="Phobius"/>
    </source>
</evidence>
<comment type="caution">
    <text evidence="2">The sequence shown here is derived from an EMBL/GenBank/DDBJ whole genome shotgun (WGS) entry which is preliminary data.</text>
</comment>
<sequence>MSLLLKSSKQRSLILVGMPSIVLLCRDQDEAELLMINGEVLAHSLLYLSLSLFIFGLSLSPLFFVVVSFYLSLSFYSSWSSLSLSLVFLSVTFVLRGRLFLSVRRGRLSPFL</sequence>
<protein>
    <submittedName>
        <fullName evidence="2">Uncharacterized protein</fullName>
    </submittedName>
</protein>
<keyword evidence="1" id="KW-0472">Membrane</keyword>
<proteinExistence type="predicted"/>
<name>A0A8S9KKD4_BRACR</name>
<organism evidence="2">
    <name type="scientific">Brassica cretica</name>
    <name type="common">Mustard</name>
    <dbReference type="NCBI Taxonomy" id="69181"/>
    <lineage>
        <taxon>Eukaryota</taxon>
        <taxon>Viridiplantae</taxon>
        <taxon>Streptophyta</taxon>
        <taxon>Embryophyta</taxon>
        <taxon>Tracheophyta</taxon>
        <taxon>Spermatophyta</taxon>
        <taxon>Magnoliopsida</taxon>
        <taxon>eudicotyledons</taxon>
        <taxon>Gunneridae</taxon>
        <taxon>Pentapetalae</taxon>
        <taxon>rosids</taxon>
        <taxon>malvids</taxon>
        <taxon>Brassicales</taxon>
        <taxon>Brassicaceae</taxon>
        <taxon>Brassiceae</taxon>
        <taxon>Brassica</taxon>
    </lineage>
</organism>
<evidence type="ECO:0000313" key="2">
    <source>
        <dbReference type="EMBL" id="KAF2595184.1"/>
    </source>
</evidence>
<dbReference type="EMBL" id="QGKY02000164">
    <property type="protein sequence ID" value="KAF2595184.1"/>
    <property type="molecule type" value="Genomic_DNA"/>
</dbReference>
<reference evidence="2" key="1">
    <citation type="submission" date="2019-12" db="EMBL/GenBank/DDBJ databases">
        <title>Genome sequencing and annotation of Brassica cretica.</title>
        <authorList>
            <person name="Studholme D.J."/>
            <person name="Sarris P.F."/>
        </authorList>
    </citation>
    <scope>NUCLEOTIDE SEQUENCE</scope>
    <source>
        <strain evidence="2">PFS-102/07</strain>
        <tissue evidence="2">Leaf</tissue>
    </source>
</reference>
<dbReference type="AlphaFoldDB" id="A0A8S9KKD4"/>
<feature type="transmembrane region" description="Helical" evidence="1">
    <location>
        <begin position="45"/>
        <end position="70"/>
    </location>
</feature>
<keyword evidence="1" id="KW-1133">Transmembrane helix</keyword>
<accession>A0A8S9KKD4</accession>
<feature type="transmembrane region" description="Helical" evidence="1">
    <location>
        <begin position="76"/>
        <end position="95"/>
    </location>
</feature>
<keyword evidence="1" id="KW-0812">Transmembrane</keyword>